<gene>
    <name evidence="4" type="primary">LOC105116857</name>
</gene>
<feature type="disulfide bond" evidence="2">
    <location>
        <begin position="36"/>
        <end position="103"/>
    </location>
</feature>
<evidence type="ECO:0000256" key="1">
    <source>
        <dbReference type="ARBA" id="ARBA00010607"/>
    </source>
</evidence>
<feature type="non-terminal residue" evidence="4">
    <location>
        <position position="106"/>
    </location>
</feature>
<organism evidence="3 4">
    <name type="scientific">Populus euphratica</name>
    <name type="common">Euphrates poplar</name>
    <dbReference type="NCBI Taxonomy" id="75702"/>
    <lineage>
        <taxon>Eukaryota</taxon>
        <taxon>Viridiplantae</taxon>
        <taxon>Streptophyta</taxon>
        <taxon>Embryophyta</taxon>
        <taxon>Tracheophyta</taxon>
        <taxon>Spermatophyta</taxon>
        <taxon>Magnoliopsida</taxon>
        <taxon>eudicotyledons</taxon>
        <taxon>Gunneridae</taxon>
        <taxon>Pentapetalae</taxon>
        <taxon>rosids</taxon>
        <taxon>fabids</taxon>
        <taxon>Malpighiales</taxon>
        <taxon>Salicaceae</taxon>
        <taxon>Saliceae</taxon>
        <taxon>Populus</taxon>
    </lineage>
</organism>
<dbReference type="SMART" id="SM00205">
    <property type="entry name" value="THN"/>
    <property type="match status" value="1"/>
</dbReference>
<dbReference type="InterPro" id="IPR001938">
    <property type="entry name" value="Thaumatin"/>
</dbReference>
<accession>A0AAJ6TKY1</accession>
<dbReference type="PANTHER" id="PTHR31048">
    <property type="entry name" value="OS03G0233200 PROTEIN"/>
    <property type="match status" value="1"/>
</dbReference>
<proteinExistence type="inferred from homology"/>
<dbReference type="Proteomes" id="UP000694918">
    <property type="component" value="Unplaced"/>
</dbReference>
<dbReference type="GeneID" id="105116857"/>
<dbReference type="AlphaFoldDB" id="A0AAJ6TKY1"/>
<sequence>MNQFNNLDFFDISLVDGFNVPMVVSPVSGNCRGIKCAADINGQCPLSSGPQEVATINGQCPNELRVRAPGGCNNPCTVPVVNTVAILAIVVQQDFSRFLKQRCPDA</sequence>
<name>A0AAJ6TKY1_POPEU</name>
<dbReference type="PIRSF" id="PIRSF002703">
    <property type="entry name" value="Thaumatin"/>
    <property type="match status" value="1"/>
</dbReference>
<dbReference type="PROSITE" id="PS51367">
    <property type="entry name" value="THAUMATIN_2"/>
    <property type="match status" value="1"/>
</dbReference>
<evidence type="ECO:0000313" key="3">
    <source>
        <dbReference type="Proteomes" id="UP000694918"/>
    </source>
</evidence>
<dbReference type="Pfam" id="PF00314">
    <property type="entry name" value="Thaumatin"/>
    <property type="match status" value="1"/>
</dbReference>
<dbReference type="Gene3D" id="2.60.110.10">
    <property type="entry name" value="Thaumatin"/>
    <property type="match status" value="1"/>
</dbReference>
<keyword evidence="2" id="KW-1015">Disulfide bond</keyword>
<feature type="disulfide bond" evidence="2">
    <location>
        <begin position="44"/>
        <end position="72"/>
    </location>
</feature>
<dbReference type="SUPFAM" id="SSF49870">
    <property type="entry name" value="Osmotin, thaumatin-like protein"/>
    <property type="match status" value="1"/>
</dbReference>
<protein>
    <submittedName>
        <fullName evidence="4">Osmotin-like protein OSM34</fullName>
    </submittedName>
</protein>
<comment type="similarity">
    <text evidence="1">Belongs to the thaumatin family.</text>
</comment>
<evidence type="ECO:0000313" key="4">
    <source>
        <dbReference type="RefSeq" id="XP_011012656.1"/>
    </source>
</evidence>
<dbReference type="KEGG" id="peu:105116857"/>
<reference evidence="4" key="1">
    <citation type="submission" date="2025-08" db="UniProtKB">
        <authorList>
            <consortium name="RefSeq"/>
        </authorList>
    </citation>
    <scope>IDENTIFICATION</scope>
</reference>
<evidence type="ECO:0000256" key="2">
    <source>
        <dbReference type="PIRSR" id="PIRSR002703-1"/>
    </source>
</evidence>
<keyword evidence="3" id="KW-1185">Reference proteome</keyword>
<dbReference type="RefSeq" id="XP_011012656.1">
    <property type="nucleotide sequence ID" value="XM_011014354.1"/>
</dbReference>
<dbReference type="InterPro" id="IPR037176">
    <property type="entry name" value="Osmotin/thaumatin-like_sf"/>
</dbReference>